<sequence length="377" mass="42759">MTIIKAFEWVKNITFYDGAIALIIFVLFFILRKLFSKYFFKLLTKIIGQMNHKVDRTLIVSFQRPIEFFLTVTGLYFALMYLPLPREWKHFFSLLFRSSIIFCIGWGFYVFSNMLSYVFGEVGNRLDLKFNEIVIPFFAKIIKFLVIVLTAAAILGLWGYQLGGLITGLGIGGLAVALAAKDTLSNFFGGLVIITESPFTLGDSIQSGTIVGTVEDINFRSTKIRTPEQALVTVPNSTLASQAIINTSRMEKKRNQFDVLIAIDTPLEKVTRVIDLIRDMLDHRDDLDKASNAVYFTEFITHGFKLNITFFSLTTDANEASRIREACNIAILDILESENVKLSIPLQRIMNNGDPLKIEDPLENQTGEQKRNQTRSR</sequence>
<keyword evidence="4 8" id="KW-0812">Transmembrane</keyword>
<dbReference type="Gene3D" id="3.30.70.100">
    <property type="match status" value="1"/>
</dbReference>
<evidence type="ECO:0000313" key="12">
    <source>
        <dbReference type="EMBL" id="MFD2618576.1"/>
    </source>
</evidence>
<dbReference type="Pfam" id="PF21082">
    <property type="entry name" value="MS_channel_3rd"/>
    <property type="match status" value="1"/>
</dbReference>
<dbReference type="PANTHER" id="PTHR30566">
    <property type="entry name" value="YNAI-RELATED MECHANOSENSITIVE ION CHANNEL"/>
    <property type="match status" value="1"/>
</dbReference>
<dbReference type="SUPFAM" id="SSF82689">
    <property type="entry name" value="Mechanosensitive channel protein MscS (YggB), C-terminal domain"/>
    <property type="match status" value="1"/>
</dbReference>
<feature type="domain" description="Mechanosensitive ion channel MscS C-terminal" evidence="10">
    <location>
        <begin position="257"/>
        <end position="341"/>
    </location>
</feature>
<name>A0ABW5PUG1_9BACI</name>
<evidence type="ECO:0000256" key="5">
    <source>
        <dbReference type="ARBA" id="ARBA00022989"/>
    </source>
</evidence>
<feature type="transmembrane region" description="Helical" evidence="8">
    <location>
        <begin position="160"/>
        <end position="180"/>
    </location>
</feature>
<dbReference type="SUPFAM" id="SSF82861">
    <property type="entry name" value="Mechanosensitive channel protein MscS (YggB), transmembrane region"/>
    <property type="match status" value="1"/>
</dbReference>
<feature type="domain" description="Mechanosensitive ion channel transmembrane helices 2/3" evidence="11">
    <location>
        <begin position="140"/>
        <end position="181"/>
    </location>
</feature>
<dbReference type="SUPFAM" id="SSF50182">
    <property type="entry name" value="Sm-like ribonucleoproteins"/>
    <property type="match status" value="1"/>
</dbReference>
<evidence type="ECO:0000259" key="10">
    <source>
        <dbReference type="Pfam" id="PF21082"/>
    </source>
</evidence>
<evidence type="ECO:0000256" key="2">
    <source>
        <dbReference type="ARBA" id="ARBA00008017"/>
    </source>
</evidence>
<dbReference type="PANTHER" id="PTHR30566:SF5">
    <property type="entry name" value="MECHANOSENSITIVE ION CHANNEL PROTEIN 1, MITOCHONDRIAL-RELATED"/>
    <property type="match status" value="1"/>
</dbReference>
<dbReference type="Proteomes" id="UP001597458">
    <property type="component" value="Unassembled WGS sequence"/>
</dbReference>
<evidence type="ECO:0000259" key="9">
    <source>
        <dbReference type="Pfam" id="PF00924"/>
    </source>
</evidence>
<dbReference type="RefSeq" id="WP_141191774.1">
    <property type="nucleotide sequence ID" value="NZ_JBHUMR010000021.1"/>
</dbReference>
<reference evidence="13" key="1">
    <citation type="journal article" date="2019" name="Int. J. Syst. Evol. Microbiol.">
        <title>The Global Catalogue of Microorganisms (GCM) 10K type strain sequencing project: providing services to taxonomists for standard genome sequencing and annotation.</title>
        <authorList>
            <consortium name="The Broad Institute Genomics Platform"/>
            <consortium name="The Broad Institute Genome Sequencing Center for Infectious Disease"/>
            <person name="Wu L."/>
            <person name="Ma J."/>
        </authorList>
    </citation>
    <scope>NUCLEOTIDE SEQUENCE [LARGE SCALE GENOMIC DNA]</scope>
    <source>
        <strain evidence="13">TISTR 2241</strain>
    </source>
</reference>
<comment type="caution">
    <text evidence="12">The sequence shown here is derived from an EMBL/GenBank/DDBJ whole genome shotgun (WGS) entry which is preliminary data.</text>
</comment>
<evidence type="ECO:0000256" key="8">
    <source>
        <dbReference type="SAM" id="Phobius"/>
    </source>
</evidence>
<dbReference type="InterPro" id="IPR049142">
    <property type="entry name" value="MS_channel_1st"/>
</dbReference>
<protein>
    <submittedName>
        <fullName evidence="12">Mechanosensitive ion channel family protein</fullName>
    </submittedName>
</protein>
<keyword evidence="5 8" id="KW-1133">Transmembrane helix</keyword>
<feature type="region of interest" description="Disordered" evidence="7">
    <location>
        <begin position="355"/>
        <end position="377"/>
    </location>
</feature>
<organism evidence="12 13">
    <name type="scientific">Terrilactibacillus laevilacticus</name>
    <dbReference type="NCBI Taxonomy" id="1380157"/>
    <lineage>
        <taxon>Bacteria</taxon>
        <taxon>Bacillati</taxon>
        <taxon>Bacillota</taxon>
        <taxon>Bacilli</taxon>
        <taxon>Bacillales</taxon>
        <taxon>Bacillaceae</taxon>
        <taxon>Terrilactibacillus</taxon>
    </lineage>
</organism>
<dbReference type="InterPro" id="IPR006685">
    <property type="entry name" value="MscS_channel_2nd"/>
</dbReference>
<evidence type="ECO:0000256" key="6">
    <source>
        <dbReference type="ARBA" id="ARBA00023136"/>
    </source>
</evidence>
<evidence type="ECO:0000256" key="1">
    <source>
        <dbReference type="ARBA" id="ARBA00004651"/>
    </source>
</evidence>
<evidence type="ECO:0000313" key="13">
    <source>
        <dbReference type="Proteomes" id="UP001597458"/>
    </source>
</evidence>
<evidence type="ECO:0000256" key="3">
    <source>
        <dbReference type="ARBA" id="ARBA00022475"/>
    </source>
</evidence>
<feature type="transmembrane region" description="Helical" evidence="8">
    <location>
        <begin position="66"/>
        <end position="84"/>
    </location>
</feature>
<comment type="subcellular location">
    <subcellularLocation>
        <location evidence="1">Cell membrane</location>
        <topology evidence="1">Multi-pass membrane protein</topology>
    </subcellularLocation>
</comment>
<accession>A0ABW5PUG1</accession>
<proteinExistence type="inferred from homology"/>
<keyword evidence="3" id="KW-1003">Cell membrane</keyword>
<evidence type="ECO:0000256" key="7">
    <source>
        <dbReference type="SAM" id="MobiDB-lite"/>
    </source>
</evidence>
<gene>
    <name evidence="12" type="ORF">ACFSTF_14885</name>
</gene>
<evidence type="ECO:0000256" key="4">
    <source>
        <dbReference type="ARBA" id="ARBA00022692"/>
    </source>
</evidence>
<dbReference type="Pfam" id="PF00924">
    <property type="entry name" value="MS_channel_2nd"/>
    <property type="match status" value="1"/>
</dbReference>
<dbReference type="InterPro" id="IPR011066">
    <property type="entry name" value="MscS_channel_C_sf"/>
</dbReference>
<dbReference type="InterPro" id="IPR023408">
    <property type="entry name" value="MscS_beta-dom_sf"/>
</dbReference>
<dbReference type="Gene3D" id="1.10.287.1260">
    <property type="match status" value="1"/>
</dbReference>
<feature type="transmembrane region" description="Helical" evidence="8">
    <location>
        <begin position="133"/>
        <end position="154"/>
    </location>
</feature>
<dbReference type="EMBL" id="JBHUMR010000021">
    <property type="protein sequence ID" value="MFD2618576.1"/>
    <property type="molecule type" value="Genomic_DNA"/>
</dbReference>
<dbReference type="InterPro" id="IPR011014">
    <property type="entry name" value="MscS_channel_TM-2"/>
</dbReference>
<dbReference type="Pfam" id="PF21088">
    <property type="entry name" value="MS_channel_1st"/>
    <property type="match status" value="1"/>
</dbReference>
<keyword evidence="6 8" id="KW-0472">Membrane</keyword>
<comment type="similarity">
    <text evidence="2">Belongs to the MscS (TC 1.A.23) family.</text>
</comment>
<keyword evidence="13" id="KW-1185">Reference proteome</keyword>
<feature type="transmembrane region" description="Helical" evidence="8">
    <location>
        <begin position="13"/>
        <end position="31"/>
    </location>
</feature>
<dbReference type="InterPro" id="IPR049278">
    <property type="entry name" value="MS_channel_C"/>
</dbReference>
<evidence type="ECO:0000259" key="11">
    <source>
        <dbReference type="Pfam" id="PF21088"/>
    </source>
</evidence>
<feature type="transmembrane region" description="Helical" evidence="8">
    <location>
        <begin position="90"/>
        <end position="112"/>
    </location>
</feature>
<dbReference type="Gene3D" id="2.30.30.60">
    <property type="match status" value="1"/>
</dbReference>
<feature type="domain" description="Mechanosensitive ion channel MscS" evidence="9">
    <location>
        <begin position="182"/>
        <end position="249"/>
    </location>
</feature>
<dbReference type="InterPro" id="IPR010920">
    <property type="entry name" value="LSM_dom_sf"/>
</dbReference>